<proteinExistence type="predicted"/>
<dbReference type="Proteomes" id="UP001497482">
    <property type="component" value="Chromosome 19"/>
</dbReference>
<organism evidence="1 2">
    <name type="scientific">Knipowitschia caucasica</name>
    <name type="common">Caucasian dwarf goby</name>
    <name type="synonym">Pomatoschistus caucasicus</name>
    <dbReference type="NCBI Taxonomy" id="637954"/>
    <lineage>
        <taxon>Eukaryota</taxon>
        <taxon>Metazoa</taxon>
        <taxon>Chordata</taxon>
        <taxon>Craniata</taxon>
        <taxon>Vertebrata</taxon>
        <taxon>Euteleostomi</taxon>
        <taxon>Actinopterygii</taxon>
        <taxon>Neopterygii</taxon>
        <taxon>Teleostei</taxon>
        <taxon>Neoteleostei</taxon>
        <taxon>Acanthomorphata</taxon>
        <taxon>Gobiaria</taxon>
        <taxon>Gobiiformes</taxon>
        <taxon>Gobioidei</taxon>
        <taxon>Gobiidae</taxon>
        <taxon>Gobiinae</taxon>
        <taxon>Knipowitschia</taxon>
    </lineage>
</organism>
<dbReference type="EMBL" id="OZ035841">
    <property type="protein sequence ID" value="CAL1591216.1"/>
    <property type="molecule type" value="Genomic_DNA"/>
</dbReference>
<reference evidence="1 2" key="1">
    <citation type="submission" date="2024-04" db="EMBL/GenBank/DDBJ databases">
        <authorList>
            <person name="Waldvogel A.-M."/>
            <person name="Schoenle A."/>
        </authorList>
    </citation>
    <scope>NUCLEOTIDE SEQUENCE [LARGE SCALE GENOMIC DNA]</scope>
</reference>
<evidence type="ECO:0000313" key="1">
    <source>
        <dbReference type="EMBL" id="CAL1591216.1"/>
    </source>
</evidence>
<dbReference type="AlphaFoldDB" id="A0AAV2KQC7"/>
<protein>
    <submittedName>
        <fullName evidence="1">Uncharacterized protein</fullName>
    </submittedName>
</protein>
<name>A0AAV2KQC7_KNICA</name>
<evidence type="ECO:0000313" key="2">
    <source>
        <dbReference type="Proteomes" id="UP001497482"/>
    </source>
</evidence>
<gene>
    <name evidence="1" type="ORF">KC01_LOCUS20611</name>
</gene>
<accession>A0AAV2KQC7</accession>
<keyword evidence="2" id="KW-1185">Reference proteome</keyword>
<sequence>MQEFTNLSYSTSEQHKDLTEARMKRDATDLEEISAKLVAWSPFSPDSSLRNVVTGVVADEDRTKPDGSFKVYDINRLKDILGHDLCSQLLFIHAMTGCDTTSRIFGVGKKSAFQKLVKGDPVLQSCANAFTIPNQTTQIIEDLGCQVMSFLFGGKHTDSLETMRYNIFSKKVVSSSSFVTPERLPPTESATKLHCRRVYYQIMVWMGMQEGMDAMKWGWKLLDNRPSAAHVEDMDCHVLLSVDRANLKNVTIHITSSFQRSQMMRMNSD</sequence>